<name>A0ABR4ACI6_9LECA</name>
<keyword evidence="8" id="KW-1185">Reference proteome</keyword>
<dbReference type="Pfam" id="PF01753">
    <property type="entry name" value="zf-MYND"/>
    <property type="match status" value="1"/>
</dbReference>
<dbReference type="EMBL" id="JBEFKJ010000013">
    <property type="protein sequence ID" value="KAL2042571.1"/>
    <property type="molecule type" value="Genomic_DNA"/>
</dbReference>
<comment type="caution">
    <text evidence="7">The sequence shown here is derived from an EMBL/GenBank/DDBJ whole genome shotgun (WGS) entry which is preliminary data.</text>
</comment>
<keyword evidence="3" id="KW-0862">Zinc</keyword>
<keyword evidence="2 4" id="KW-0863">Zinc-finger</keyword>
<evidence type="ECO:0000259" key="6">
    <source>
        <dbReference type="PROSITE" id="PS50865"/>
    </source>
</evidence>
<evidence type="ECO:0000256" key="4">
    <source>
        <dbReference type="PROSITE-ProRule" id="PRU00134"/>
    </source>
</evidence>
<evidence type="ECO:0000256" key="3">
    <source>
        <dbReference type="ARBA" id="ARBA00022833"/>
    </source>
</evidence>
<proteinExistence type="predicted"/>
<dbReference type="InterPro" id="IPR002893">
    <property type="entry name" value="Znf_MYND"/>
</dbReference>
<accession>A0ABR4ACI6</accession>
<sequence>MPTSVIDMSSAFGRATPRQAGEVRPTENNTSTPSICATCKKSQSDLSNPLKSCAKCHSQSYCSRDCQKADWKTHKKVCASSQQNKPSAKTDFNAMPKPASDFFKGLANSNTLHEIPEKDVFVRLIDCYRMRAEDDYKFAGEARGLYNDENPLPDFQHFLNLAQKRKGVLPKWWSSEKRSECERLATDVTQWACLSNAVEKSDVIEHYEDSLMPMKLRMLAEEIYGKKINMGY</sequence>
<dbReference type="PANTHER" id="PTHR10237:SF14">
    <property type="entry name" value="MYND-TYPE DOMAIN-CONTAINING PROTEIN"/>
    <property type="match status" value="1"/>
</dbReference>
<protein>
    <recommendedName>
        <fullName evidence="6">MYND-type domain-containing protein</fullName>
    </recommendedName>
</protein>
<feature type="region of interest" description="Disordered" evidence="5">
    <location>
        <begin position="1"/>
        <end position="33"/>
    </location>
</feature>
<keyword evidence="1" id="KW-0479">Metal-binding</keyword>
<evidence type="ECO:0000313" key="8">
    <source>
        <dbReference type="Proteomes" id="UP001590950"/>
    </source>
</evidence>
<evidence type="ECO:0000256" key="1">
    <source>
        <dbReference type="ARBA" id="ARBA00022723"/>
    </source>
</evidence>
<dbReference type="PROSITE" id="PS50865">
    <property type="entry name" value="ZF_MYND_2"/>
    <property type="match status" value="1"/>
</dbReference>
<evidence type="ECO:0000256" key="2">
    <source>
        <dbReference type="ARBA" id="ARBA00022771"/>
    </source>
</evidence>
<dbReference type="InterPro" id="IPR024119">
    <property type="entry name" value="TF_DEAF-1"/>
</dbReference>
<dbReference type="PROSITE" id="PS01360">
    <property type="entry name" value="ZF_MYND_1"/>
    <property type="match status" value="1"/>
</dbReference>
<gene>
    <name evidence="7" type="ORF">N7G274_004330</name>
</gene>
<feature type="domain" description="MYND-type" evidence="6">
    <location>
        <begin position="36"/>
        <end position="78"/>
    </location>
</feature>
<dbReference type="Gene3D" id="6.10.140.2220">
    <property type="match status" value="1"/>
</dbReference>
<evidence type="ECO:0000313" key="7">
    <source>
        <dbReference type="EMBL" id="KAL2042571.1"/>
    </source>
</evidence>
<dbReference type="PANTHER" id="PTHR10237">
    <property type="entry name" value="DEFORMED EPIDERMAL AUTOREGULATORY FACTOR 1 HOMOLOG SUPPRESSIN"/>
    <property type="match status" value="1"/>
</dbReference>
<evidence type="ECO:0000256" key="5">
    <source>
        <dbReference type="SAM" id="MobiDB-lite"/>
    </source>
</evidence>
<dbReference type="Proteomes" id="UP001590950">
    <property type="component" value="Unassembled WGS sequence"/>
</dbReference>
<dbReference type="SUPFAM" id="SSF144232">
    <property type="entry name" value="HIT/MYND zinc finger-like"/>
    <property type="match status" value="1"/>
</dbReference>
<reference evidence="7 8" key="1">
    <citation type="submission" date="2024-09" db="EMBL/GenBank/DDBJ databases">
        <title>Rethinking Asexuality: The Enigmatic Case of Functional Sexual Genes in Lepraria (Stereocaulaceae).</title>
        <authorList>
            <person name="Doellman M."/>
            <person name="Sun Y."/>
            <person name="Barcenas-Pena A."/>
            <person name="Lumbsch H.T."/>
            <person name="Grewe F."/>
        </authorList>
    </citation>
    <scope>NUCLEOTIDE SEQUENCE [LARGE SCALE GENOMIC DNA]</scope>
    <source>
        <strain evidence="7 8">Mercado 3170</strain>
    </source>
</reference>
<organism evidence="7 8">
    <name type="scientific">Stereocaulon virgatum</name>
    <dbReference type="NCBI Taxonomy" id="373712"/>
    <lineage>
        <taxon>Eukaryota</taxon>
        <taxon>Fungi</taxon>
        <taxon>Dikarya</taxon>
        <taxon>Ascomycota</taxon>
        <taxon>Pezizomycotina</taxon>
        <taxon>Lecanoromycetes</taxon>
        <taxon>OSLEUM clade</taxon>
        <taxon>Lecanoromycetidae</taxon>
        <taxon>Lecanorales</taxon>
        <taxon>Lecanorineae</taxon>
        <taxon>Stereocaulaceae</taxon>
        <taxon>Stereocaulon</taxon>
    </lineage>
</organism>